<protein>
    <submittedName>
        <fullName evidence="1">Uncharacterized protein</fullName>
    </submittedName>
</protein>
<sequence length="316" mass="35034">MTSTPLHAAVDFATDSQIKNFYAICSMTVLYYDYLLTLPAEVELFWKRKEFSWFATLFYLNRYSALFAHIPVFMEYLWSSFRDVEDRSVVCLHTHRYHGYYAVIAQVIIGAMLIIRTHALYGHKRRVLVLLLVVTTIGFSLGCWALASSEPASITQIEYWPKTGCIEPLTDTGGKHIAIAWGGLALFDVTVYALTVSKAIRSRKLGPRTRSLVEVILRDASMYIAIMLASQVVNVLTSAIAPTALKGISTTYSTVMASVMVSRLSLNLRDPSLLSPTSTINGPNSALQFAGGTFIENARSSDQTDSTSSQERNGTL</sequence>
<evidence type="ECO:0000313" key="1">
    <source>
        <dbReference type="EMBL" id="TFK69205.1"/>
    </source>
</evidence>
<proteinExistence type="predicted"/>
<keyword evidence="2" id="KW-1185">Reference proteome</keyword>
<reference evidence="1 2" key="1">
    <citation type="journal article" date="2019" name="Nat. Ecol. Evol.">
        <title>Megaphylogeny resolves global patterns of mushroom evolution.</title>
        <authorList>
            <person name="Varga T."/>
            <person name="Krizsan K."/>
            <person name="Foldi C."/>
            <person name="Dima B."/>
            <person name="Sanchez-Garcia M."/>
            <person name="Sanchez-Ramirez S."/>
            <person name="Szollosi G.J."/>
            <person name="Szarkandi J.G."/>
            <person name="Papp V."/>
            <person name="Albert L."/>
            <person name="Andreopoulos W."/>
            <person name="Angelini C."/>
            <person name="Antonin V."/>
            <person name="Barry K.W."/>
            <person name="Bougher N.L."/>
            <person name="Buchanan P."/>
            <person name="Buyck B."/>
            <person name="Bense V."/>
            <person name="Catcheside P."/>
            <person name="Chovatia M."/>
            <person name="Cooper J."/>
            <person name="Damon W."/>
            <person name="Desjardin D."/>
            <person name="Finy P."/>
            <person name="Geml J."/>
            <person name="Haridas S."/>
            <person name="Hughes K."/>
            <person name="Justo A."/>
            <person name="Karasinski D."/>
            <person name="Kautmanova I."/>
            <person name="Kiss B."/>
            <person name="Kocsube S."/>
            <person name="Kotiranta H."/>
            <person name="LaButti K.M."/>
            <person name="Lechner B.E."/>
            <person name="Liimatainen K."/>
            <person name="Lipzen A."/>
            <person name="Lukacs Z."/>
            <person name="Mihaltcheva S."/>
            <person name="Morgado L.N."/>
            <person name="Niskanen T."/>
            <person name="Noordeloos M.E."/>
            <person name="Ohm R.A."/>
            <person name="Ortiz-Santana B."/>
            <person name="Ovrebo C."/>
            <person name="Racz N."/>
            <person name="Riley R."/>
            <person name="Savchenko A."/>
            <person name="Shiryaev A."/>
            <person name="Soop K."/>
            <person name="Spirin V."/>
            <person name="Szebenyi C."/>
            <person name="Tomsovsky M."/>
            <person name="Tulloss R.E."/>
            <person name="Uehling J."/>
            <person name="Grigoriev I.V."/>
            <person name="Vagvolgyi C."/>
            <person name="Papp T."/>
            <person name="Martin F.M."/>
            <person name="Miettinen O."/>
            <person name="Hibbett D.S."/>
            <person name="Nagy L.G."/>
        </authorList>
    </citation>
    <scope>NUCLEOTIDE SEQUENCE [LARGE SCALE GENOMIC DNA]</scope>
    <source>
        <strain evidence="1 2">NL-1719</strain>
    </source>
</reference>
<dbReference type="EMBL" id="ML208335">
    <property type="protein sequence ID" value="TFK69205.1"/>
    <property type="molecule type" value="Genomic_DNA"/>
</dbReference>
<dbReference type="Proteomes" id="UP000308600">
    <property type="component" value="Unassembled WGS sequence"/>
</dbReference>
<evidence type="ECO:0000313" key="2">
    <source>
        <dbReference type="Proteomes" id="UP000308600"/>
    </source>
</evidence>
<organism evidence="1 2">
    <name type="scientific">Pluteus cervinus</name>
    <dbReference type="NCBI Taxonomy" id="181527"/>
    <lineage>
        <taxon>Eukaryota</taxon>
        <taxon>Fungi</taxon>
        <taxon>Dikarya</taxon>
        <taxon>Basidiomycota</taxon>
        <taxon>Agaricomycotina</taxon>
        <taxon>Agaricomycetes</taxon>
        <taxon>Agaricomycetidae</taxon>
        <taxon>Agaricales</taxon>
        <taxon>Pluteineae</taxon>
        <taxon>Pluteaceae</taxon>
        <taxon>Pluteus</taxon>
    </lineage>
</organism>
<gene>
    <name evidence="1" type="ORF">BDN72DRAFT_624437</name>
</gene>
<accession>A0ACD3ATT7</accession>
<name>A0ACD3ATT7_9AGAR</name>